<dbReference type="GO" id="GO:0001881">
    <property type="term" value="P:receptor recycling"/>
    <property type="evidence" value="ECO:0007669"/>
    <property type="project" value="TreeGrafter"/>
</dbReference>
<dbReference type="EMBL" id="OU895879">
    <property type="protein sequence ID" value="CAG9806347.1"/>
    <property type="molecule type" value="Genomic_DNA"/>
</dbReference>
<dbReference type="GO" id="GO:0005769">
    <property type="term" value="C:early endosome"/>
    <property type="evidence" value="ECO:0007669"/>
    <property type="project" value="TreeGrafter"/>
</dbReference>
<evidence type="ECO:0000313" key="4">
    <source>
        <dbReference type="Proteomes" id="UP001153620"/>
    </source>
</evidence>
<dbReference type="GO" id="GO:0005802">
    <property type="term" value="C:trans-Golgi network"/>
    <property type="evidence" value="ECO:0007669"/>
    <property type="project" value="TreeGrafter"/>
</dbReference>
<protein>
    <recommendedName>
        <fullName evidence="2">PH domain-containing protein</fullName>
    </recommendedName>
</protein>
<dbReference type="InterPro" id="IPR045188">
    <property type="entry name" value="Boi1/Boi2-like"/>
</dbReference>
<name>A0A9N9RW91_9DIPT</name>
<dbReference type="PANTHER" id="PTHR22902">
    <property type="entry name" value="SESQUIPEDALIAN"/>
    <property type="match status" value="1"/>
</dbReference>
<keyword evidence="4" id="KW-1185">Reference proteome</keyword>
<dbReference type="Gene3D" id="2.30.29.30">
    <property type="entry name" value="Pleckstrin-homology domain (PH domain)/Phosphotyrosine-binding domain (PTB)"/>
    <property type="match status" value="1"/>
</dbReference>
<dbReference type="SMART" id="SM00233">
    <property type="entry name" value="PH"/>
    <property type="match status" value="1"/>
</dbReference>
<sequence>MKINEKTVYVFASSKPVDREGFLNKRGDVNKAFQRRWFVLKNNLLFYYEKKGSLEPLGMVILEGCVIELADNEEEKYCFTINFPGNRCYILAAEDHDSMELWMKALTTSSYDYMRLMICELQRQLAEIDSTSQSSNDDEQSMSVSKPYTRRQNPFNKKSEIEGQLTSKQQVATISDGKYVELRPAPPPPIINRDTARNTTIRDDNELLIFDKTEPDDDFGFLFVHDYFGESWKQLIQAKLEEKEKAEQPLIVL</sequence>
<dbReference type="GO" id="GO:0055037">
    <property type="term" value="C:recycling endosome"/>
    <property type="evidence" value="ECO:0007669"/>
    <property type="project" value="TreeGrafter"/>
</dbReference>
<dbReference type="Pfam" id="PF00169">
    <property type="entry name" value="PH"/>
    <property type="match status" value="1"/>
</dbReference>
<dbReference type="CDD" id="cd13288">
    <property type="entry name" value="PH_Ses"/>
    <property type="match status" value="1"/>
</dbReference>
<dbReference type="OrthoDB" id="10261837at2759"/>
<accession>A0A9N9RW91</accession>
<dbReference type="SUPFAM" id="SSF50729">
    <property type="entry name" value="PH domain-like"/>
    <property type="match status" value="1"/>
</dbReference>
<dbReference type="FunFam" id="2.30.29.30:FF:000286">
    <property type="entry name" value="PH-protein kinase domain containing protein"/>
    <property type="match status" value="1"/>
</dbReference>
<dbReference type="InterPro" id="IPR001849">
    <property type="entry name" value="PH_domain"/>
</dbReference>
<evidence type="ECO:0000256" key="1">
    <source>
        <dbReference type="SAM" id="MobiDB-lite"/>
    </source>
</evidence>
<gene>
    <name evidence="3" type="ORF">CHIRRI_LOCUS9207</name>
</gene>
<proteinExistence type="predicted"/>
<dbReference type="GO" id="GO:0005829">
    <property type="term" value="C:cytosol"/>
    <property type="evidence" value="ECO:0007669"/>
    <property type="project" value="GOC"/>
</dbReference>
<feature type="domain" description="PH" evidence="2">
    <location>
        <begin position="16"/>
        <end position="111"/>
    </location>
</feature>
<reference evidence="3" key="2">
    <citation type="submission" date="2022-10" db="EMBL/GenBank/DDBJ databases">
        <authorList>
            <consortium name="ENA_rothamsted_submissions"/>
            <consortium name="culmorum"/>
            <person name="King R."/>
        </authorList>
    </citation>
    <scope>NUCLEOTIDE SEQUENCE</scope>
</reference>
<dbReference type="Proteomes" id="UP001153620">
    <property type="component" value="Chromosome 3"/>
</dbReference>
<evidence type="ECO:0000259" key="2">
    <source>
        <dbReference type="PROSITE" id="PS50003"/>
    </source>
</evidence>
<reference evidence="3" key="1">
    <citation type="submission" date="2022-01" db="EMBL/GenBank/DDBJ databases">
        <authorList>
            <person name="King R."/>
        </authorList>
    </citation>
    <scope>NUCLEOTIDE SEQUENCE</scope>
</reference>
<dbReference type="PANTHER" id="PTHR22902:SF53">
    <property type="entry name" value="INOSITOL PHOSPHATASE INTERACTING PROTEIN, ISOFORM A"/>
    <property type="match status" value="1"/>
</dbReference>
<organism evidence="3 4">
    <name type="scientific">Chironomus riparius</name>
    <dbReference type="NCBI Taxonomy" id="315576"/>
    <lineage>
        <taxon>Eukaryota</taxon>
        <taxon>Metazoa</taxon>
        <taxon>Ecdysozoa</taxon>
        <taxon>Arthropoda</taxon>
        <taxon>Hexapoda</taxon>
        <taxon>Insecta</taxon>
        <taxon>Pterygota</taxon>
        <taxon>Neoptera</taxon>
        <taxon>Endopterygota</taxon>
        <taxon>Diptera</taxon>
        <taxon>Nematocera</taxon>
        <taxon>Chironomoidea</taxon>
        <taxon>Chironomidae</taxon>
        <taxon>Chironominae</taxon>
        <taxon>Chironomus</taxon>
    </lineage>
</organism>
<dbReference type="GO" id="GO:0042147">
    <property type="term" value="P:retrograde transport, endosome to Golgi"/>
    <property type="evidence" value="ECO:0007669"/>
    <property type="project" value="TreeGrafter"/>
</dbReference>
<dbReference type="InterPro" id="IPR011993">
    <property type="entry name" value="PH-like_dom_sf"/>
</dbReference>
<feature type="region of interest" description="Disordered" evidence="1">
    <location>
        <begin position="129"/>
        <end position="166"/>
    </location>
</feature>
<dbReference type="PROSITE" id="PS50003">
    <property type="entry name" value="PH_DOMAIN"/>
    <property type="match status" value="1"/>
</dbReference>
<dbReference type="AlphaFoldDB" id="A0A9N9RW91"/>
<evidence type="ECO:0000313" key="3">
    <source>
        <dbReference type="EMBL" id="CAG9806347.1"/>
    </source>
</evidence>
<dbReference type="GO" id="GO:0007032">
    <property type="term" value="P:endosome organization"/>
    <property type="evidence" value="ECO:0007669"/>
    <property type="project" value="TreeGrafter"/>
</dbReference>
<feature type="compositionally biased region" description="Polar residues" evidence="1">
    <location>
        <begin position="129"/>
        <end position="156"/>
    </location>
</feature>